<evidence type="ECO:0000256" key="7">
    <source>
        <dbReference type="ARBA" id="ARBA00022932"/>
    </source>
</evidence>
<feature type="domain" description="HTH merR-type" evidence="9">
    <location>
        <begin position="4"/>
        <end position="74"/>
    </location>
</feature>
<accession>A0A561ECH5</accession>
<dbReference type="GO" id="GO:0006271">
    <property type="term" value="P:DNA strand elongation involved in DNA replication"/>
    <property type="evidence" value="ECO:0007669"/>
    <property type="project" value="TreeGrafter"/>
</dbReference>
<dbReference type="GO" id="GO:0003677">
    <property type="term" value="F:DNA binding"/>
    <property type="evidence" value="ECO:0007669"/>
    <property type="project" value="UniProtKB-KW"/>
</dbReference>
<dbReference type="Pfam" id="PF02767">
    <property type="entry name" value="DNA_pol3_beta_2"/>
    <property type="match status" value="1"/>
</dbReference>
<keyword evidence="3" id="KW-0963">Cytoplasm</keyword>
<dbReference type="Pfam" id="PF00376">
    <property type="entry name" value="MerR"/>
    <property type="match status" value="1"/>
</dbReference>
<dbReference type="InterPro" id="IPR009061">
    <property type="entry name" value="DNA-bd_dom_put_sf"/>
</dbReference>
<reference evidence="10 11" key="1">
    <citation type="submission" date="2019-06" db="EMBL/GenBank/DDBJ databases">
        <title>Sequencing the genomes of 1000 actinobacteria strains.</title>
        <authorList>
            <person name="Klenk H.-P."/>
        </authorList>
    </citation>
    <scope>NUCLEOTIDE SEQUENCE [LARGE SCALE GENOMIC DNA]</scope>
    <source>
        <strain evidence="10 11">DSM 19560</strain>
    </source>
</reference>
<keyword evidence="4" id="KW-0808">Transferase</keyword>
<proteinExistence type="inferred from homology"/>
<evidence type="ECO:0000256" key="5">
    <source>
        <dbReference type="ARBA" id="ARBA00022695"/>
    </source>
</evidence>
<dbReference type="InterPro" id="IPR000551">
    <property type="entry name" value="MerR-type_HTH_dom"/>
</dbReference>
<dbReference type="SMART" id="SM00422">
    <property type="entry name" value="HTH_MERR"/>
    <property type="match status" value="1"/>
</dbReference>
<dbReference type="EMBL" id="VIVQ01000001">
    <property type="protein sequence ID" value="TWE13311.1"/>
    <property type="molecule type" value="Genomic_DNA"/>
</dbReference>
<dbReference type="AlphaFoldDB" id="A0A561ECH5"/>
<dbReference type="PANTHER" id="PTHR30478">
    <property type="entry name" value="DNA POLYMERASE III SUBUNIT BETA"/>
    <property type="match status" value="1"/>
</dbReference>
<dbReference type="GO" id="GO:0003887">
    <property type="term" value="F:DNA-directed DNA polymerase activity"/>
    <property type="evidence" value="ECO:0007669"/>
    <property type="project" value="UniProtKB-KW"/>
</dbReference>
<evidence type="ECO:0000256" key="1">
    <source>
        <dbReference type="ARBA" id="ARBA00004496"/>
    </source>
</evidence>
<dbReference type="SUPFAM" id="SSF55979">
    <property type="entry name" value="DNA clamp"/>
    <property type="match status" value="1"/>
</dbReference>
<keyword evidence="7" id="KW-0239">DNA-directed DNA polymerase</keyword>
<dbReference type="GO" id="GO:0005737">
    <property type="term" value="C:cytoplasm"/>
    <property type="evidence" value="ECO:0007669"/>
    <property type="project" value="UniProtKB-SubCell"/>
</dbReference>
<evidence type="ECO:0000259" key="9">
    <source>
        <dbReference type="PROSITE" id="PS50937"/>
    </source>
</evidence>
<evidence type="ECO:0000313" key="10">
    <source>
        <dbReference type="EMBL" id="TWE13311.1"/>
    </source>
</evidence>
<dbReference type="OrthoDB" id="7849865at2"/>
<keyword evidence="11" id="KW-1185">Reference proteome</keyword>
<keyword evidence="5" id="KW-0548">Nucleotidyltransferase</keyword>
<dbReference type="Gene3D" id="3.10.150.10">
    <property type="entry name" value="DNA Polymerase III, subunit A, domain 2"/>
    <property type="match status" value="1"/>
</dbReference>
<evidence type="ECO:0000313" key="11">
    <source>
        <dbReference type="Proteomes" id="UP000318297"/>
    </source>
</evidence>
<protein>
    <submittedName>
        <fullName evidence="10">DNA-binding transcriptional MerR regulator</fullName>
    </submittedName>
</protein>
<comment type="similarity">
    <text evidence="2">Belongs to the beta sliding clamp family.</text>
</comment>
<dbReference type="GO" id="GO:0006355">
    <property type="term" value="P:regulation of DNA-templated transcription"/>
    <property type="evidence" value="ECO:0007669"/>
    <property type="project" value="InterPro"/>
</dbReference>
<dbReference type="InterPro" id="IPR001001">
    <property type="entry name" value="DNA_polIII_beta"/>
</dbReference>
<evidence type="ECO:0000256" key="4">
    <source>
        <dbReference type="ARBA" id="ARBA00022679"/>
    </source>
</evidence>
<evidence type="ECO:0000256" key="2">
    <source>
        <dbReference type="ARBA" id="ARBA00010752"/>
    </source>
</evidence>
<organism evidence="10 11">
    <name type="scientific">Rudaeicoccus suwonensis</name>
    <dbReference type="NCBI Taxonomy" id="657409"/>
    <lineage>
        <taxon>Bacteria</taxon>
        <taxon>Bacillati</taxon>
        <taxon>Actinomycetota</taxon>
        <taxon>Actinomycetes</taxon>
        <taxon>Micrococcales</taxon>
        <taxon>Dermacoccaceae</taxon>
        <taxon>Rudaeicoccus</taxon>
    </lineage>
</organism>
<gene>
    <name evidence="10" type="ORF">BKA23_2140</name>
</gene>
<comment type="caution">
    <text evidence="10">The sequence shown here is derived from an EMBL/GenBank/DDBJ whole genome shotgun (WGS) entry which is preliminary data.</text>
</comment>
<dbReference type="InterPro" id="IPR046938">
    <property type="entry name" value="DNA_clamp_sf"/>
</dbReference>
<dbReference type="Gene3D" id="1.10.1660.10">
    <property type="match status" value="1"/>
</dbReference>
<evidence type="ECO:0000256" key="8">
    <source>
        <dbReference type="ARBA" id="ARBA00023125"/>
    </source>
</evidence>
<dbReference type="GO" id="GO:0009360">
    <property type="term" value="C:DNA polymerase III complex"/>
    <property type="evidence" value="ECO:0007669"/>
    <property type="project" value="InterPro"/>
</dbReference>
<dbReference type="PROSITE" id="PS50937">
    <property type="entry name" value="HTH_MERR_2"/>
    <property type="match status" value="1"/>
</dbReference>
<evidence type="ECO:0000256" key="6">
    <source>
        <dbReference type="ARBA" id="ARBA00022705"/>
    </source>
</evidence>
<keyword evidence="6" id="KW-0235">DNA replication</keyword>
<evidence type="ECO:0000256" key="3">
    <source>
        <dbReference type="ARBA" id="ARBA00022490"/>
    </source>
</evidence>
<keyword evidence="8 10" id="KW-0238">DNA-binding</keyword>
<dbReference type="PANTHER" id="PTHR30478:SF0">
    <property type="entry name" value="BETA SLIDING CLAMP"/>
    <property type="match status" value="1"/>
</dbReference>
<dbReference type="RefSeq" id="WP_145227796.1">
    <property type="nucleotide sequence ID" value="NZ_VIVQ01000001.1"/>
</dbReference>
<sequence>MDDLLSIGEFARRSGLSVSALRFYDRERVLVPTVVDPATGYRRYTIDQVRTGVVIASLRRVQMSVDDIRTIVELGDDTGSVVDLLDLHLGRLEDGFAQARREIAAVKARLADDAAAIEVVVSAPGLLRALDAVRFAAGDDPAYSMLHAIQLRLTPQECRVVATDRYRLAMHRTACLTANVPEAGAASYVRDLVVPLAWIDEVMEVLETQDDSRVTLHASGGRVRVDCGPVGLETRTLDVVFPDVDTVLGAAPTGTATTIDLGQLRKTEDARTLLVDDDTHVNRAFLLEAVTAAGGQATLRLDGPIAPLAIHGIDGAMSLLMPIRPEDEDANEVGRA</sequence>
<dbReference type="GO" id="GO:0008408">
    <property type="term" value="F:3'-5' exonuclease activity"/>
    <property type="evidence" value="ECO:0007669"/>
    <property type="project" value="InterPro"/>
</dbReference>
<comment type="subcellular location">
    <subcellularLocation>
        <location evidence="1">Cytoplasm</location>
    </subcellularLocation>
</comment>
<dbReference type="SUPFAM" id="SSF46955">
    <property type="entry name" value="Putative DNA-binding domain"/>
    <property type="match status" value="1"/>
</dbReference>
<dbReference type="Proteomes" id="UP000318297">
    <property type="component" value="Unassembled WGS sequence"/>
</dbReference>
<name>A0A561ECH5_9MICO</name>
<dbReference type="InterPro" id="IPR022637">
    <property type="entry name" value="DNA_polIII_beta_cen"/>
</dbReference>